<dbReference type="Proteomes" id="UP000030403">
    <property type="component" value="Unassembled WGS sequence"/>
</dbReference>
<dbReference type="GO" id="GO:0008745">
    <property type="term" value="F:N-acetylmuramoyl-L-alanine amidase activity"/>
    <property type="evidence" value="ECO:0007669"/>
    <property type="project" value="InterPro"/>
</dbReference>
<organism evidence="7 8">
    <name type="scientific">Pontibacillus marinus BH030004 = DSM 16465</name>
    <dbReference type="NCBI Taxonomy" id="1385511"/>
    <lineage>
        <taxon>Bacteria</taxon>
        <taxon>Bacillati</taxon>
        <taxon>Bacillota</taxon>
        <taxon>Bacilli</taxon>
        <taxon>Bacillales</taxon>
        <taxon>Bacillaceae</taxon>
        <taxon>Pontibacillus</taxon>
    </lineage>
</organism>
<dbReference type="Gene3D" id="2.60.40.1220">
    <property type="match status" value="1"/>
</dbReference>
<evidence type="ECO:0000256" key="1">
    <source>
        <dbReference type="ARBA" id="ARBA00022729"/>
    </source>
</evidence>
<dbReference type="AlphaFoldDB" id="A0A0A5G200"/>
<dbReference type="InterPro" id="IPR003646">
    <property type="entry name" value="SH3-like_bac-type"/>
</dbReference>
<dbReference type="GO" id="GO:0071555">
    <property type="term" value="P:cell wall organization"/>
    <property type="evidence" value="ECO:0007669"/>
    <property type="project" value="UniProtKB-KW"/>
</dbReference>
<dbReference type="PANTHER" id="PTHR30404">
    <property type="entry name" value="N-ACETYLMURAMOYL-L-ALANINE AMIDASE"/>
    <property type="match status" value="1"/>
</dbReference>
<evidence type="ECO:0000313" key="7">
    <source>
        <dbReference type="EMBL" id="KGX85168.1"/>
    </source>
</evidence>
<dbReference type="EMBL" id="AVPF01000043">
    <property type="protein sequence ID" value="KGX85168.1"/>
    <property type="molecule type" value="Genomic_DNA"/>
</dbReference>
<evidence type="ECO:0000256" key="5">
    <source>
        <dbReference type="SAM" id="SignalP"/>
    </source>
</evidence>
<keyword evidence="3" id="KW-0961">Cell wall biogenesis/degradation</keyword>
<dbReference type="GO" id="GO:0030288">
    <property type="term" value="C:outer membrane-bounded periplasmic space"/>
    <property type="evidence" value="ECO:0007669"/>
    <property type="project" value="TreeGrafter"/>
</dbReference>
<dbReference type="STRING" id="1385511.GCA_000425225_00890"/>
<accession>A0A0A5G200</accession>
<feature type="chain" id="PRO_5002022496" description="SH3b domain-containing protein" evidence="5">
    <location>
        <begin position="26"/>
        <end position="407"/>
    </location>
</feature>
<dbReference type="GO" id="GO:0009253">
    <property type="term" value="P:peptidoglycan catabolic process"/>
    <property type="evidence" value="ECO:0007669"/>
    <property type="project" value="InterPro"/>
</dbReference>
<evidence type="ECO:0000256" key="4">
    <source>
        <dbReference type="SAM" id="MobiDB-lite"/>
    </source>
</evidence>
<dbReference type="InterPro" id="IPR050695">
    <property type="entry name" value="N-acetylmuramoyl_amidase_3"/>
</dbReference>
<keyword evidence="2" id="KW-0378">Hydrolase</keyword>
<dbReference type="PANTHER" id="PTHR30404:SF0">
    <property type="entry name" value="N-ACETYLMURAMOYL-L-ALANINE AMIDASE AMIC"/>
    <property type="match status" value="1"/>
</dbReference>
<feature type="compositionally biased region" description="Acidic residues" evidence="4">
    <location>
        <begin position="140"/>
        <end position="150"/>
    </location>
</feature>
<evidence type="ECO:0000313" key="8">
    <source>
        <dbReference type="Proteomes" id="UP000030403"/>
    </source>
</evidence>
<dbReference type="CDD" id="cd02696">
    <property type="entry name" value="MurNAc-LAA"/>
    <property type="match status" value="1"/>
</dbReference>
<gene>
    <name evidence="7" type="ORF">N783_11465</name>
</gene>
<dbReference type="InterPro" id="IPR014755">
    <property type="entry name" value="Cu-Rt/internalin_Ig-like"/>
</dbReference>
<dbReference type="Gene3D" id="3.40.630.40">
    <property type="entry name" value="Zn-dependent exopeptidases"/>
    <property type="match status" value="1"/>
</dbReference>
<sequence>MTARLFVGSLLSFLVLVFAPMMAHAETNWVEFPDKSNVAIDKEWTITFNTPISPDAVNNQNIYLKSVSGKLNPELTLSNDGKRITVQPPDDGYKPGGYYALYVTQEVTSQLGKKMEKGYKQMFQIDPNAEVPGGGSGSEPGEEDTTEEPEEKTVLSTGTVTADILNVREKPTASSDKVGALSRGDSVKIYDFEDYWAEIEYNGKTAYVHKTYMKLRKEGGTAVEGQRIVVDAGHGDHDPGAQYGGAIEKEINLDVAQRVAERLKKLGATPILTRDNDRFLTLDGRVKYAKDVNADLFISIHANAAYKGAKGAEVFYSAEKLSNVEESRVLATKIQNHLVDDVGMYDRGVKSERFYVIHHNTLPSVLVELGFVTNDGDRAKLQSNYYRDLFSKAITDGIVDYFEEPVK</sequence>
<reference evidence="7 8" key="1">
    <citation type="submission" date="2013-08" db="EMBL/GenBank/DDBJ databases">
        <authorList>
            <person name="Huang J."/>
            <person name="Wang G."/>
        </authorList>
    </citation>
    <scope>NUCLEOTIDE SEQUENCE [LARGE SCALE GENOMIC DNA]</scope>
    <source>
        <strain evidence="7 8">BH030004</strain>
    </source>
</reference>
<comment type="caution">
    <text evidence="7">The sequence shown here is derived from an EMBL/GenBank/DDBJ whole genome shotgun (WGS) entry which is preliminary data.</text>
</comment>
<dbReference type="InterPro" id="IPR002508">
    <property type="entry name" value="MurNAc-LAA_cat"/>
</dbReference>
<keyword evidence="8" id="KW-1185">Reference proteome</keyword>
<dbReference type="Pfam" id="PF08239">
    <property type="entry name" value="SH3_3"/>
    <property type="match status" value="1"/>
</dbReference>
<feature type="domain" description="SH3b" evidence="6">
    <location>
        <begin position="155"/>
        <end position="217"/>
    </location>
</feature>
<dbReference type="SMART" id="SM00646">
    <property type="entry name" value="Ami_3"/>
    <property type="match status" value="1"/>
</dbReference>
<evidence type="ECO:0000256" key="2">
    <source>
        <dbReference type="ARBA" id="ARBA00022801"/>
    </source>
</evidence>
<dbReference type="SMART" id="SM00287">
    <property type="entry name" value="SH3b"/>
    <property type="match status" value="1"/>
</dbReference>
<evidence type="ECO:0000259" key="6">
    <source>
        <dbReference type="PROSITE" id="PS51781"/>
    </source>
</evidence>
<dbReference type="OrthoDB" id="9806267at2"/>
<dbReference type="eggNOG" id="COG0860">
    <property type="taxonomic scope" value="Bacteria"/>
</dbReference>
<feature type="signal peptide" evidence="5">
    <location>
        <begin position="1"/>
        <end position="25"/>
    </location>
</feature>
<evidence type="ECO:0000256" key="3">
    <source>
        <dbReference type="ARBA" id="ARBA00023316"/>
    </source>
</evidence>
<dbReference type="Gene3D" id="2.30.30.40">
    <property type="entry name" value="SH3 Domains"/>
    <property type="match status" value="1"/>
</dbReference>
<dbReference type="PROSITE" id="PS51781">
    <property type="entry name" value="SH3B"/>
    <property type="match status" value="1"/>
</dbReference>
<dbReference type="Pfam" id="PF13205">
    <property type="entry name" value="Big_5"/>
    <property type="match status" value="1"/>
</dbReference>
<dbReference type="Pfam" id="PF01520">
    <property type="entry name" value="Amidase_3"/>
    <property type="match status" value="1"/>
</dbReference>
<feature type="region of interest" description="Disordered" evidence="4">
    <location>
        <begin position="126"/>
        <end position="157"/>
    </location>
</feature>
<dbReference type="RefSeq" id="WP_051254991.1">
    <property type="nucleotide sequence ID" value="NZ_AULJ01000008.1"/>
</dbReference>
<dbReference type="SUPFAM" id="SSF53187">
    <property type="entry name" value="Zn-dependent exopeptidases"/>
    <property type="match status" value="1"/>
</dbReference>
<dbReference type="InterPro" id="IPR032812">
    <property type="entry name" value="SbsA_Ig"/>
</dbReference>
<protein>
    <recommendedName>
        <fullName evidence="6">SH3b domain-containing protein</fullName>
    </recommendedName>
</protein>
<name>A0A0A5G200_9BACI</name>
<proteinExistence type="predicted"/>
<keyword evidence="1 5" id="KW-0732">Signal</keyword>